<dbReference type="PANTHER" id="PTHR35535:SF2">
    <property type="entry name" value="DUF306 DOMAIN-CONTAINING PROTEIN"/>
    <property type="match status" value="1"/>
</dbReference>
<feature type="domain" description="DUF306" evidence="2">
    <location>
        <begin position="50"/>
        <end position="144"/>
    </location>
</feature>
<evidence type="ECO:0000313" key="3">
    <source>
        <dbReference type="EMBL" id="SUB89800.1"/>
    </source>
</evidence>
<evidence type="ECO:0000259" key="2">
    <source>
        <dbReference type="Pfam" id="PF03724"/>
    </source>
</evidence>
<gene>
    <name evidence="3" type="ORF">NCTC11632_01929</name>
</gene>
<dbReference type="Proteomes" id="UP000254156">
    <property type="component" value="Unassembled WGS sequence"/>
</dbReference>
<protein>
    <submittedName>
        <fullName evidence="3">META domain</fullName>
    </submittedName>
</protein>
<dbReference type="PROSITE" id="PS51257">
    <property type="entry name" value="PROKAR_LIPOPROTEIN"/>
    <property type="match status" value="1"/>
</dbReference>
<keyword evidence="1" id="KW-0732">Signal</keyword>
<dbReference type="PANTHER" id="PTHR35535">
    <property type="entry name" value="HEAT SHOCK PROTEIN HSLJ"/>
    <property type="match status" value="1"/>
</dbReference>
<dbReference type="InterPro" id="IPR038670">
    <property type="entry name" value="HslJ-like_sf"/>
</dbReference>
<feature type="chain" id="PRO_5016863048" evidence="1">
    <location>
        <begin position="26"/>
        <end position="165"/>
    </location>
</feature>
<dbReference type="InterPro" id="IPR005184">
    <property type="entry name" value="DUF306_Meta_HslJ"/>
</dbReference>
<proteinExistence type="predicted"/>
<reference evidence="3 4" key="1">
    <citation type="submission" date="2018-06" db="EMBL/GenBank/DDBJ databases">
        <authorList>
            <consortium name="Pathogen Informatics"/>
            <person name="Doyle S."/>
        </authorList>
    </citation>
    <scope>NUCLEOTIDE SEQUENCE [LARGE SCALE GENOMIC DNA]</scope>
    <source>
        <strain evidence="3 4">NCTC11632</strain>
    </source>
</reference>
<dbReference type="InterPro" id="IPR053147">
    <property type="entry name" value="Hsp_HslJ-like"/>
</dbReference>
<dbReference type="RefSeq" id="WP_025004562.1">
    <property type="nucleotide sequence ID" value="NZ_JBGYTE010000030.1"/>
</dbReference>
<evidence type="ECO:0000313" key="4">
    <source>
        <dbReference type="Proteomes" id="UP000254156"/>
    </source>
</evidence>
<sequence length="165" mass="18552">MKSVNLLFVLCIAIFSFMGCNTSKAKDNKENKDNAVTQKAQQTLDMLSKQQTTWQVLSIKGDTVFKNMNTTLLMDPSENKFSGKAPCNIYGGILTIDENGGIKFSEVYSTLAACENIMQEQEYIARLQAVKSYLIKDDKLYFYDVERSDVSDSVAPIIEFAMPKK</sequence>
<organism evidence="3 4">
    <name type="scientific">Porphyromonas macacae</name>
    <dbReference type="NCBI Taxonomy" id="28115"/>
    <lineage>
        <taxon>Bacteria</taxon>
        <taxon>Pseudomonadati</taxon>
        <taxon>Bacteroidota</taxon>
        <taxon>Bacteroidia</taxon>
        <taxon>Bacteroidales</taxon>
        <taxon>Porphyromonadaceae</taxon>
        <taxon>Porphyromonas</taxon>
    </lineage>
</organism>
<name>A0A379EBI4_9PORP</name>
<dbReference type="AlphaFoldDB" id="A0A379EBI4"/>
<dbReference type="EMBL" id="UGTF01000002">
    <property type="protein sequence ID" value="SUB89800.1"/>
    <property type="molecule type" value="Genomic_DNA"/>
</dbReference>
<evidence type="ECO:0000256" key="1">
    <source>
        <dbReference type="SAM" id="SignalP"/>
    </source>
</evidence>
<feature type="signal peptide" evidence="1">
    <location>
        <begin position="1"/>
        <end position="25"/>
    </location>
</feature>
<accession>A0A379EBI4</accession>
<dbReference type="Pfam" id="PF03724">
    <property type="entry name" value="META"/>
    <property type="match status" value="1"/>
</dbReference>
<dbReference type="Gene3D" id="2.40.128.270">
    <property type="match status" value="1"/>
</dbReference>